<keyword evidence="1" id="KW-0472">Membrane</keyword>
<protein>
    <submittedName>
        <fullName evidence="2">ATP-binding protein</fullName>
    </submittedName>
</protein>
<proteinExistence type="predicted"/>
<dbReference type="RefSeq" id="WP_021948811.1">
    <property type="nucleotide sequence ID" value="NZ_JACJJG010000177.1"/>
</dbReference>
<keyword evidence="3" id="KW-1185">Reference proteome</keyword>
<evidence type="ECO:0000256" key="1">
    <source>
        <dbReference type="SAM" id="Phobius"/>
    </source>
</evidence>
<evidence type="ECO:0000313" key="2">
    <source>
        <dbReference type="EMBL" id="MBM6674987.1"/>
    </source>
</evidence>
<keyword evidence="1" id="KW-0812">Transmembrane</keyword>
<keyword evidence="1" id="KW-1133">Transmembrane helix</keyword>
<dbReference type="GO" id="GO:0005524">
    <property type="term" value="F:ATP binding"/>
    <property type="evidence" value="ECO:0007669"/>
    <property type="project" value="UniProtKB-KW"/>
</dbReference>
<gene>
    <name evidence="2" type="ORF">H6A34_14080</name>
</gene>
<dbReference type="AlphaFoldDB" id="A0A938WTS3"/>
<name>A0A938WTS3_9BACT</name>
<dbReference type="Proteomes" id="UP000706891">
    <property type="component" value="Unassembled WGS sequence"/>
</dbReference>
<dbReference type="EMBL" id="JACJJG010000177">
    <property type="protein sequence ID" value="MBM6674987.1"/>
    <property type="molecule type" value="Genomic_DNA"/>
</dbReference>
<reference evidence="2" key="2">
    <citation type="journal article" date="2021" name="Sci. Rep.">
        <title>The distribution of antibiotic resistance genes in chicken gut microbiota commensals.</title>
        <authorList>
            <person name="Juricova H."/>
            <person name="Matiasovicova J."/>
            <person name="Kubasova T."/>
            <person name="Cejkova D."/>
            <person name="Rychlik I."/>
        </authorList>
    </citation>
    <scope>NUCLEOTIDE SEQUENCE</scope>
    <source>
        <strain evidence="2">An824</strain>
    </source>
</reference>
<feature type="transmembrane region" description="Helical" evidence="1">
    <location>
        <begin position="69"/>
        <end position="87"/>
    </location>
</feature>
<comment type="caution">
    <text evidence="2">The sequence shown here is derived from an EMBL/GenBank/DDBJ whole genome shotgun (WGS) entry which is preliminary data.</text>
</comment>
<sequence>MEKQMTLTAGGETIKKCALIIRKTRALLALPNELLRKYYSYVLEEEVGPERAKAMTEAQLAFFATVMPVDYHIIIRFIACAWFVIALRKLRIKS</sequence>
<evidence type="ECO:0000313" key="3">
    <source>
        <dbReference type="Proteomes" id="UP000706891"/>
    </source>
</evidence>
<keyword evidence="2" id="KW-0547">Nucleotide-binding</keyword>
<organism evidence="2 3">
    <name type="scientific">Marseilla massiliensis</name>
    <dbReference type="NCBI Taxonomy" id="1841864"/>
    <lineage>
        <taxon>Bacteria</taxon>
        <taxon>Pseudomonadati</taxon>
        <taxon>Bacteroidota</taxon>
        <taxon>Bacteroidia</taxon>
        <taxon>Bacteroidales</taxon>
        <taxon>Prevotellaceae</taxon>
        <taxon>Marseilla</taxon>
    </lineage>
</organism>
<accession>A0A938WTS3</accession>
<reference evidence="2" key="1">
    <citation type="submission" date="2020-08" db="EMBL/GenBank/DDBJ databases">
        <authorList>
            <person name="Cejkova D."/>
            <person name="Kubasova T."/>
            <person name="Jahodarova E."/>
            <person name="Rychlik I."/>
        </authorList>
    </citation>
    <scope>NUCLEOTIDE SEQUENCE</scope>
    <source>
        <strain evidence="2">An824</strain>
    </source>
</reference>
<keyword evidence="2" id="KW-0067">ATP-binding</keyword>